<dbReference type="PANTHER" id="PTHR10457">
    <property type="entry name" value="MEVALONATE KINASE/GALACTOKINASE"/>
    <property type="match status" value="1"/>
</dbReference>
<evidence type="ECO:0000259" key="10">
    <source>
        <dbReference type="Pfam" id="PF08544"/>
    </source>
</evidence>
<comment type="similarity">
    <text evidence="1">Belongs to the GHMP kinase family. GalK subfamily.</text>
</comment>
<keyword evidence="6" id="KW-0067">ATP-binding</keyword>
<feature type="domain" description="GHMP kinase C-terminal" evidence="10">
    <location>
        <begin position="264"/>
        <end position="320"/>
    </location>
</feature>
<dbReference type="InterPro" id="IPR036554">
    <property type="entry name" value="GHMP_kinase_C_sf"/>
</dbReference>
<dbReference type="GO" id="GO:0006012">
    <property type="term" value="P:galactose metabolic process"/>
    <property type="evidence" value="ECO:0007669"/>
    <property type="project" value="InterPro"/>
</dbReference>
<evidence type="ECO:0008006" key="14">
    <source>
        <dbReference type="Google" id="ProtNLM"/>
    </source>
</evidence>
<organism evidence="11 13">
    <name type="scientific">Didymodactylos carnosus</name>
    <dbReference type="NCBI Taxonomy" id="1234261"/>
    <lineage>
        <taxon>Eukaryota</taxon>
        <taxon>Metazoa</taxon>
        <taxon>Spiralia</taxon>
        <taxon>Gnathifera</taxon>
        <taxon>Rotifera</taxon>
        <taxon>Eurotatoria</taxon>
        <taxon>Bdelloidea</taxon>
        <taxon>Philodinida</taxon>
        <taxon>Philodinidae</taxon>
        <taxon>Didymodactylos</taxon>
    </lineage>
</organism>
<dbReference type="GO" id="GO:0004335">
    <property type="term" value="F:galactokinase activity"/>
    <property type="evidence" value="ECO:0007669"/>
    <property type="project" value="InterPro"/>
</dbReference>
<keyword evidence="5" id="KW-0418">Kinase</keyword>
<dbReference type="InterPro" id="IPR006204">
    <property type="entry name" value="GHMP_kinase_N_dom"/>
</dbReference>
<dbReference type="EMBL" id="CAJNOQ010001610">
    <property type="protein sequence ID" value="CAF0906644.1"/>
    <property type="molecule type" value="Genomic_DNA"/>
</dbReference>
<dbReference type="InterPro" id="IPR014721">
    <property type="entry name" value="Ribsml_uS5_D2-typ_fold_subgr"/>
</dbReference>
<evidence type="ECO:0000256" key="8">
    <source>
        <dbReference type="ARBA" id="ARBA00023277"/>
    </source>
</evidence>
<reference evidence="11" key="1">
    <citation type="submission" date="2021-02" db="EMBL/GenBank/DDBJ databases">
        <authorList>
            <person name="Nowell W R."/>
        </authorList>
    </citation>
    <scope>NUCLEOTIDE SEQUENCE</scope>
</reference>
<dbReference type="OrthoDB" id="275179at2759"/>
<keyword evidence="3" id="KW-0479">Metal-binding</keyword>
<evidence type="ECO:0000256" key="4">
    <source>
        <dbReference type="ARBA" id="ARBA00022741"/>
    </source>
</evidence>
<dbReference type="InterPro" id="IPR013750">
    <property type="entry name" value="GHMP_kinase_C_dom"/>
</dbReference>
<keyword evidence="8" id="KW-0119">Carbohydrate metabolism</keyword>
<evidence type="ECO:0000313" key="11">
    <source>
        <dbReference type="EMBL" id="CAF0906644.1"/>
    </source>
</evidence>
<dbReference type="Pfam" id="PF00288">
    <property type="entry name" value="GHMP_kinases_N"/>
    <property type="match status" value="1"/>
</dbReference>
<dbReference type="SUPFAM" id="SSF54211">
    <property type="entry name" value="Ribosomal protein S5 domain 2-like"/>
    <property type="match status" value="1"/>
</dbReference>
<evidence type="ECO:0000256" key="6">
    <source>
        <dbReference type="ARBA" id="ARBA00022840"/>
    </source>
</evidence>
<keyword evidence="2" id="KW-0808">Transferase</keyword>
<dbReference type="AlphaFoldDB" id="A0A814A304"/>
<dbReference type="InterPro" id="IPR006203">
    <property type="entry name" value="GHMP_knse_ATP-bd_CS"/>
</dbReference>
<dbReference type="GO" id="GO:0005524">
    <property type="term" value="F:ATP binding"/>
    <property type="evidence" value="ECO:0007669"/>
    <property type="project" value="UniProtKB-KW"/>
</dbReference>
<protein>
    <recommendedName>
        <fullName evidence="14">Galactokinase</fullName>
    </recommendedName>
</protein>
<dbReference type="PRINTS" id="PR00473">
    <property type="entry name" value="GALCTOKINASE"/>
</dbReference>
<gene>
    <name evidence="11" type="ORF">GPM918_LOCUS8926</name>
    <name evidence="12" type="ORF">SRO942_LOCUS8927</name>
</gene>
<evidence type="ECO:0000313" key="13">
    <source>
        <dbReference type="Proteomes" id="UP000663829"/>
    </source>
</evidence>
<dbReference type="Proteomes" id="UP000663829">
    <property type="component" value="Unassembled WGS sequence"/>
</dbReference>
<accession>A0A814A304</accession>
<dbReference type="InterPro" id="IPR020568">
    <property type="entry name" value="Ribosomal_Su5_D2-typ_SF"/>
</dbReference>
<keyword evidence="7" id="KW-0460">Magnesium</keyword>
<dbReference type="GO" id="GO:0046872">
    <property type="term" value="F:metal ion binding"/>
    <property type="evidence" value="ECO:0007669"/>
    <property type="project" value="UniProtKB-KW"/>
</dbReference>
<evidence type="ECO:0000256" key="7">
    <source>
        <dbReference type="ARBA" id="ARBA00022842"/>
    </source>
</evidence>
<dbReference type="PRINTS" id="PR00959">
    <property type="entry name" value="MEVGALKINASE"/>
</dbReference>
<dbReference type="PANTHER" id="PTHR10457:SF7">
    <property type="entry name" value="GALACTOKINASE-RELATED"/>
    <property type="match status" value="1"/>
</dbReference>
<name>A0A814A304_9BILA</name>
<dbReference type="Pfam" id="PF08544">
    <property type="entry name" value="GHMP_kinases_C"/>
    <property type="match status" value="1"/>
</dbReference>
<feature type="non-terminal residue" evidence="11">
    <location>
        <position position="1"/>
    </location>
</feature>
<dbReference type="PIRSF" id="PIRSF000530">
    <property type="entry name" value="Galactokinase"/>
    <property type="match status" value="1"/>
</dbReference>
<dbReference type="InterPro" id="IPR000705">
    <property type="entry name" value="Galactokinase"/>
</dbReference>
<evidence type="ECO:0000256" key="2">
    <source>
        <dbReference type="ARBA" id="ARBA00022679"/>
    </source>
</evidence>
<evidence type="ECO:0000259" key="9">
    <source>
        <dbReference type="Pfam" id="PF00288"/>
    </source>
</evidence>
<dbReference type="PROSITE" id="PS00627">
    <property type="entry name" value="GHMP_KINASES_ATP"/>
    <property type="match status" value="1"/>
</dbReference>
<comment type="caution">
    <text evidence="11">The sequence shown here is derived from an EMBL/GenBank/DDBJ whole genome shotgun (WGS) entry which is preliminary data.</text>
</comment>
<dbReference type="SUPFAM" id="SSF55060">
    <property type="entry name" value="GHMP Kinase, C-terminal domain"/>
    <property type="match status" value="1"/>
</dbReference>
<evidence type="ECO:0000256" key="5">
    <source>
        <dbReference type="ARBA" id="ARBA00022777"/>
    </source>
</evidence>
<keyword evidence="13" id="KW-1185">Reference proteome</keyword>
<evidence type="ECO:0000256" key="1">
    <source>
        <dbReference type="ARBA" id="ARBA00006566"/>
    </source>
</evidence>
<proteinExistence type="inferred from homology"/>
<dbReference type="EMBL" id="CAJOBC010001610">
    <property type="protein sequence ID" value="CAF3688294.1"/>
    <property type="molecule type" value="Genomic_DNA"/>
</dbReference>
<dbReference type="NCBIfam" id="TIGR00131">
    <property type="entry name" value="gal_kin"/>
    <property type="match status" value="1"/>
</dbReference>
<dbReference type="Gene3D" id="3.30.70.890">
    <property type="entry name" value="GHMP kinase, C-terminal domain"/>
    <property type="match status" value="1"/>
</dbReference>
<feature type="domain" description="GHMP kinase N-terminal" evidence="9">
    <location>
        <begin position="54"/>
        <end position="143"/>
    </location>
</feature>
<evidence type="ECO:0000313" key="12">
    <source>
        <dbReference type="EMBL" id="CAF3688294.1"/>
    </source>
</evidence>
<dbReference type="Gene3D" id="3.30.230.10">
    <property type="match status" value="1"/>
</dbReference>
<keyword evidence="4" id="KW-0547">Nucleotide-binding</keyword>
<dbReference type="FunFam" id="3.30.70.890:FF:000001">
    <property type="entry name" value="Galactokinase"/>
    <property type="match status" value="1"/>
</dbReference>
<dbReference type="Proteomes" id="UP000681722">
    <property type="component" value="Unassembled WGS sequence"/>
</dbReference>
<sequence>VFLTFTLGTIIVGKQIDGTKCTIKTLSEDVDKPTHIDIDLTKVVKPVDSPKWSNYVTGVLALYLDKIKPKQKHAFQLCIGNNVPVGGGLSSSASIEVAMCTFLECLYQQELDKLEKALLCQKAEQTFANVPCGIMDQYVACKGEKDHAVLIDCRTNTSKLIPMKDQDVAILVSNTNVKHELGVGTFGERVQQCEEAAKILGMLTVKCIYIPMSLLQLQYLGKKRLRDVESLDELKKLHGKMPDVSYRRAYHVITEIDRTKKGAEALADNNYELFGKYMLESHKSLKDDYEVSCEELDQFVEILKDIDGVYGTRMTGAGFGM</sequence>
<dbReference type="GO" id="GO:0005829">
    <property type="term" value="C:cytosol"/>
    <property type="evidence" value="ECO:0007669"/>
    <property type="project" value="TreeGrafter"/>
</dbReference>
<dbReference type="InterPro" id="IPR006206">
    <property type="entry name" value="Mevalonate/galactokinase"/>
</dbReference>
<evidence type="ECO:0000256" key="3">
    <source>
        <dbReference type="ARBA" id="ARBA00022723"/>
    </source>
</evidence>